<dbReference type="InterPro" id="IPR007627">
    <property type="entry name" value="RNA_pol_sigma70_r2"/>
</dbReference>
<dbReference type="Pfam" id="PF08281">
    <property type="entry name" value="Sigma70_r4_2"/>
    <property type="match status" value="1"/>
</dbReference>
<dbReference type="PANTHER" id="PTHR47756:SF2">
    <property type="entry name" value="BLL6612 PROTEIN"/>
    <property type="match status" value="1"/>
</dbReference>
<dbReference type="AlphaFoldDB" id="A0A5B8L1W6"/>
<organism evidence="4 5">
    <name type="scientific">Nitratireductor mangrovi</name>
    <dbReference type="NCBI Taxonomy" id="2599600"/>
    <lineage>
        <taxon>Bacteria</taxon>
        <taxon>Pseudomonadati</taxon>
        <taxon>Pseudomonadota</taxon>
        <taxon>Alphaproteobacteria</taxon>
        <taxon>Hyphomicrobiales</taxon>
        <taxon>Phyllobacteriaceae</taxon>
        <taxon>Nitratireductor</taxon>
    </lineage>
</organism>
<dbReference type="RefSeq" id="WP_146300638.1">
    <property type="nucleotide sequence ID" value="NZ_CP042301.2"/>
</dbReference>
<dbReference type="GO" id="GO:0006352">
    <property type="term" value="P:DNA-templated transcription initiation"/>
    <property type="evidence" value="ECO:0007669"/>
    <property type="project" value="InterPro"/>
</dbReference>
<dbReference type="SUPFAM" id="SSF88659">
    <property type="entry name" value="Sigma3 and sigma4 domains of RNA polymerase sigma factors"/>
    <property type="match status" value="1"/>
</dbReference>
<reference evidence="4" key="1">
    <citation type="submission" date="2020-04" db="EMBL/GenBank/DDBJ databases">
        <title>Nitratireductor sp. nov. isolated from mangrove soil.</title>
        <authorList>
            <person name="Ye Y."/>
        </authorList>
    </citation>
    <scope>NUCLEOTIDE SEQUENCE</scope>
    <source>
        <strain evidence="4">SY7</strain>
    </source>
</reference>
<name>A0A5B8L1W6_9HYPH</name>
<dbReference type="InterPro" id="IPR036388">
    <property type="entry name" value="WH-like_DNA-bd_sf"/>
</dbReference>
<dbReference type="GO" id="GO:0003677">
    <property type="term" value="F:DNA binding"/>
    <property type="evidence" value="ECO:0007669"/>
    <property type="project" value="InterPro"/>
</dbReference>
<dbReference type="Proteomes" id="UP000321389">
    <property type="component" value="Chromosome"/>
</dbReference>
<dbReference type="OrthoDB" id="9780299at2"/>
<dbReference type="InterPro" id="IPR013325">
    <property type="entry name" value="RNA_pol_sigma_r2"/>
</dbReference>
<dbReference type="Gene3D" id="1.10.1740.10">
    <property type="match status" value="1"/>
</dbReference>
<evidence type="ECO:0000259" key="3">
    <source>
        <dbReference type="Pfam" id="PF20239"/>
    </source>
</evidence>
<dbReference type="Pfam" id="PF20239">
    <property type="entry name" value="DUF6596"/>
    <property type="match status" value="1"/>
</dbReference>
<dbReference type="InterPro" id="IPR013249">
    <property type="entry name" value="RNA_pol_sigma70_r4_t2"/>
</dbReference>
<dbReference type="Pfam" id="PF04542">
    <property type="entry name" value="Sigma70_r2"/>
    <property type="match status" value="1"/>
</dbReference>
<dbReference type="PANTHER" id="PTHR47756">
    <property type="entry name" value="BLL6612 PROTEIN-RELATED"/>
    <property type="match status" value="1"/>
</dbReference>
<feature type="domain" description="RNA polymerase sigma factor 70 region 4 type 2" evidence="2">
    <location>
        <begin position="111"/>
        <end position="162"/>
    </location>
</feature>
<dbReference type="Gene3D" id="1.10.10.10">
    <property type="entry name" value="Winged helix-like DNA-binding domain superfamily/Winged helix DNA-binding domain"/>
    <property type="match status" value="1"/>
</dbReference>
<evidence type="ECO:0000259" key="2">
    <source>
        <dbReference type="Pfam" id="PF08281"/>
    </source>
</evidence>
<proteinExistence type="predicted"/>
<feature type="domain" description="DUF6596" evidence="3">
    <location>
        <begin position="180"/>
        <end position="279"/>
    </location>
</feature>
<keyword evidence="5" id="KW-1185">Reference proteome</keyword>
<dbReference type="InterPro" id="IPR046531">
    <property type="entry name" value="DUF6596"/>
</dbReference>
<dbReference type="EMBL" id="CP042301">
    <property type="protein sequence ID" value="QDZ01997.1"/>
    <property type="molecule type" value="Genomic_DNA"/>
</dbReference>
<dbReference type="SUPFAM" id="SSF48452">
    <property type="entry name" value="TPR-like"/>
    <property type="match status" value="1"/>
</dbReference>
<feature type="domain" description="RNA polymerase sigma-70 region 2" evidence="1">
    <location>
        <begin position="13"/>
        <end position="79"/>
    </location>
</feature>
<evidence type="ECO:0000313" key="4">
    <source>
        <dbReference type="EMBL" id="QDZ01997.1"/>
    </source>
</evidence>
<dbReference type="KEGG" id="niy:FQ775_17320"/>
<dbReference type="GO" id="GO:0016987">
    <property type="term" value="F:sigma factor activity"/>
    <property type="evidence" value="ECO:0007669"/>
    <property type="project" value="InterPro"/>
</dbReference>
<dbReference type="InterPro" id="IPR013324">
    <property type="entry name" value="RNA_pol_sigma_r3/r4-like"/>
</dbReference>
<dbReference type="InterPro" id="IPR011990">
    <property type="entry name" value="TPR-like_helical_dom_sf"/>
</dbReference>
<accession>A0A5B8L1W6</accession>
<evidence type="ECO:0000259" key="1">
    <source>
        <dbReference type="Pfam" id="PF04542"/>
    </source>
</evidence>
<evidence type="ECO:0000313" key="5">
    <source>
        <dbReference type="Proteomes" id="UP000321389"/>
    </source>
</evidence>
<gene>
    <name evidence="4" type="ORF">FQ775_17320</name>
</gene>
<protein>
    <submittedName>
        <fullName evidence="4">RNA polymerase sigma factor</fullName>
    </submittedName>
</protein>
<sequence length="419" mass="45790">MVQHATAAVEAAYRNERRRVLATLVRLLGGFEAAEEALHDAFAAAAERWPREGVPANPYSWLVSAGRFKTIDRWRKQGRLAAALPSLVVITEPEPEPEMPEHIQDDELRLIFTCCHPALSPDARIALTLREVGGLTTEEIARAYLTRTPTIAQRIVRAKAKIRDEGIPYEVPGRRELPARLESVLRVIYLVFNEGYAATTGPGLIRADLSAEAIRLARLLLSLVDEPEARGLLALMLLHESRRRTRVDAAGDIVLLEDQDRSAWARGLIAEAKGLIEAAFATRRAGPYLPQAAIAGTHSDAADFGATDWSRIVGLYDVLSQVEPSPVVALNRAAAIGARDGPEAGLAAIEAAIADGGLDEYHLAHSARAEMLRRLGRVVDARAAYRQALALCRQPAERRFLEKCLAALANYDATIRPHS</sequence>
<dbReference type="SUPFAM" id="SSF88946">
    <property type="entry name" value="Sigma2 domain of RNA polymerase sigma factors"/>
    <property type="match status" value="1"/>
</dbReference>